<proteinExistence type="predicted"/>
<dbReference type="AlphaFoldDB" id="A0A9D4MWW2"/>
<reference evidence="2" key="2">
    <citation type="submission" date="2020-11" db="EMBL/GenBank/DDBJ databases">
        <authorList>
            <person name="McCartney M.A."/>
            <person name="Auch B."/>
            <person name="Kono T."/>
            <person name="Mallez S."/>
            <person name="Becker A."/>
            <person name="Gohl D.M."/>
            <person name="Silverstein K.A.T."/>
            <person name="Koren S."/>
            <person name="Bechman K.B."/>
            <person name="Herman A."/>
            <person name="Abrahante J.E."/>
            <person name="Garbe J."/>
        </authorList>
    </citation>
    <scope>NUCLEOTIDE SEQUENCE</scope>
    <source>
        <strain evidence="2">Duluth1</strain>
        <tissue evidence="2">Whole animal</tissue>
    </source>
</reference>
<name>A0A9D4MWW2_DREPO</name>
<comment type="caution">
    <text evidence="2">The sequence shown here is derived from an EMBL/GenBank/DDBJ whole genome shotgun (WGS) entry which is preliminary data.</text>
</comment>
<keyword evidence="3" id="KW-1185">Reference proteome</keyword>
<feature type="region of interest" description="Disordered" evidence="1">
    <location>
        <begin position="34"/>
        <end position="58"/>
    </location>
</feature>
<sequence>MPTAKAYLVDRVVILNIHGIPLALHEKVARSQMSSSSCSQHDRIAEIPGCSGERDTSKTIRRSPKALIIIVKIVSRQ</sequence>
<dbReference type="Proteomes" id="UP000828390">
    <property type="component" value="Unassembled WGS sequence"/>
</dbReference>
<reference evidence="2" key="1">
    <citation type="journal article" date="2019" name="bioRxiv">
        <title>The Genome of the Zebra Mussel, Dreissena polymorpha: A Resource for Invasive Species Research.</title>
        <authorList>
            <person name="McCartney M.A."/>
            <person name="Auch B."/>
            <person name="Kono T."/>
            <person name="Mallez S."/>
            <person name="Zhang Y."/>
            <person name="Obille A."/>
            <person name="Becker A."/>
            <person name="Abrahante J.E."/>
            <person name="Garbe J."/>
            <person name="Badalamenti J.P."/>
            <person name="Herman A."/>
            <person name="Mangelson H."/>
            <person name="Liachko I."/>
            <person name="Sullivan S."/>
            <person name="Sone E.D."/>
            <person name="Koren S."/>
            <person name="Silverstein K.A.T."/>
            <person name="Beckman K.B."/>
            <person name="Gohl D.M."/>
        </authorList>
    </citation>
    <scope>NUCLEOTIDE SEQUENCE</scope>
    <source>
        <strain evidence="2">Duluth1</strain>
        <tissue evidence="2">Whole animal</tissue>
    </source>
</reference>
<evidence type="ECO:0000313" key="2">
    <source>
        <dbReference type="EMBL" id="KAH3883234.1"/>
    </source>
</evidence>
<accession>A0A9D4MWW2</accession>
<organism evidence="2 3">
    <name type="scientific">Dreissena polymorpha</name>
    <name type="common">Zebra mussel</name>
    <name type="synonym">Mytilus polymorpha</name>
    <dbReference type="NCBI Taxonomy" id="45954"/>
    <lineage>
        <taxon>Eukaryota</taxon>
        <taxon>Metazoa</taxon>
        <taxon>Spiralia</taxon>
        <taxon>Lophotrochozoa</taxon>
        <taxon>Mollusca</taxon>
        <taxon>Bivalvia</taxon>
        <taxon>Autobranchia</taxon>
        <taxon>Heteroconchia</taxon>
        <taxon>Euheterodonta</taxon>
        <taxon>Imparidentia</taxon>
        <taxon>Neoheterodontei</taxon>
        <taxon>Myida</taxon>
        <taxon>Dreissenoidea</taxon>
        <taxon>Dreissenidae</taxon>
        <taxon>Dreissena</taxon>
    </lineage>
</organism>
<evidence type="ECO:0000313" key="3">
    <source>
        <dbReference type="Proteomes" id="UP000828390"/>
    </source>
</evidence>
<protein>
    <submittedName>
        <fullName evidence="2">Uncharacterized protein</fullName>
    </submittedName>
</protein>
<dbReference type="EMBL" id="JAIWYP010000001">
    <property type="protein sequence ID" value="KAH3883234.1"/>
    <property type="molecule type" value="Genomic_DNA"/>
</dbReference>
<gene>
    <name evidence="2" type="ORF">DPMN_007188</name>
</gene>
<evidence type="ECO:0000256" key="1">
    <source>
        <dbReference type="SAM" id="MobiDB-lite"/>
    </source>
</evidence>